<evidence type="ECO:0000313" key="2">
    <source>
        <dbReference type="EMBL" id="PQM30447.1"/>
    </source>
</evidence>
<dbReference type="OrthoDB" id="394582at2"/>
<feature type="chain" id="PRO_5015140306" description="Lipoprotein" evidence="1">
    <location>
        <begin position="24"/>
        <end position="757"/>
    </location>
</feature>
<dbReference type="AlphaFoldDB" id="A0A2P6FAG4"/>
<evidence type="ECO:0000256" key="1">
    <source>
        <dbReference type="SAM" id="SignalP"/>
    </source>
</evidence>
<comment type="caution">
    <text evidence="2">The sequence shown here is derived from an EMBL/GenBank/DDBJ whole genome shotgun (WGS) entry which is preliminary data.</text>
</comment>
<dbReference type="Proteomes" id="UP000031565">
    <property type="component" value="Unassembled WGS sequence"/>
</dbReference>
<dbReference type="PROSITE" id="PS51257">
    <property type="entry name" value="PROKAR_LIPOPROTEIN"/>
    <property type="match status" value="1"/>
</dbReference>
<protein>
    <recommendedName>
        <fullName evidence="4">Lipoprotein</fullName>
    </recommendedName>
</protein>
<keyword evidence="3" id="KW-1185">Reference proteome</keyword>
<dbReference type="NCBIfam" id="NF038029">
    <property type="entry name" value="LP_plasma"/>
    <property type="match status" value="1"/>
</dbReference>
<dbReference type="RefSeq" id="WP_052443416.1">
    <property type="nucleotide sequence ID" value="NZ_CM020866.1"/>
</dbReference>
<dbReference type="STRING" id="2138.SMSRO_v1c01990"/>
<name>A0A2P6FAG4_9MOLU</name>
<keyword evidence="1" id="KW-0732">Signal</keyword>
<sequence length="757" mass="84179">MKKLLSVLSSVVIVGATTSGVVACSNKENNNQHKNGNGDSIWAWLPGIYGGKQITSPDIWSVLANPFVDAGNGTWTNDPSQWDGPTRTKMSVQLTQILNVAALANPDKFFPTAQTTVGDIADYKDLKDILKDQWNLLVQNTNNIVEKKKQSFKDSDQKNWEKKYHDFLDLNYKDITGASGNKKYEIEEQNYKATIMTTGADGGISGTQMLTNILLNNNMRTYQTNTTDTSVIKLSSFADFLKGGGQAKDWNTSDQNSRTQVALAFSWDNTSGSFGADLSQLTIDAINTRLDTIAGNLKTEGYDVTKYMVKFPPVATPVFADASKTSIGKPFLSQSYDSGQYSLFQKYLIENWFQNEKPLAISKITYAFKSGVTPTDTGFTKDSFDENTQNQINTDLTALKTAPSWDDFINNSKGTATPSTDLLTLSTQADAVKSNILKASVYDSIGATSTAPVVDLDAAVTAIGRKATADSISGNWTVGNTKDMVVAFFDTNGLNLVHLDGREYLADATATLYSPYNSDWQFKSLNYSNISYKAMSDKSQIMTTDKAQQKMNTQFANAQYLWYLTNRSLVNNDSTSKLKFKVLDEVKKYATLSSSSGSADDKTWWFWTYDFFNNKILQNGAGPDQWLKNFITFKDGEGHDNADWFTLIISAMTTNLSGGAVQRLYSSFEAENKTIQGYKTGGPAAEIKTKAIVDKIAQSKYWDEQIKTNYSGLHTSSTQTAFWLHQFKTWEKDKTKYYNNGDQNWYRDDFSTIGGRR</sequence>
<feature type="signal peptide" evidence="1">
    <location>
        <begin position="1"/>
        <end position="23"/>
    </location>
</feature>
<gene>
    <name evidence="2" type="ORF">SMSRO_SF002090</name>
</gene>
<accession>A0A2P6FAG4</accession>
<dbReference type="EMBL" id="JTLV02000001">
    <property type="protein sequence ID" value="PQM30447.1"/>
    <property type="molecule type" value="Genomic_DNA"/>
</dbReference>
<dbReference type="InterPro" id="IPR054816">
    <property type="entry name" value="Lipoprotein_mollicutes-type_CS"/>
</dbReference>
<evidence type="ECO:0000313" key="3">
    <source>
        <dbReference type="Proteomes" id="UP000031565"/>
    </source>
</evidence>
<evidence type="ECO:0008006" key="4">
    <source>
        <dbReference type="Google" id="ProtNLM"/>
    </source>
</evidence>
<proteinExistence type="predicted"/>
<reference evidence="2 3" key="1">
    <citation type="journal article" date="2015" name="MBio">
        <title>Genome sequence of the Drosophila melanogaster male-killing Spiroplasma strain MSRO endosymbiont.</title>
        <authorList>
            <person name="Paredes J.C."/>
            <person name="Herren J.K."/>
            <person name="Schupfer F."/>
            <person name="Marin R."/>
            <person name="Claverol S."/>
            <person name="Kuo C.H."/>
            <person name="Lemaitre B."/>
            <person name="Beven L."/>
        </authorList>
    </citation>
    <scope>NUCLEOTIDE SEQUENCE [LARGE SCALE GENOMIC DNA]</scope>
    <source>
        <strain evidence="2 3">MSRO</strain>
    </source>
</reference>
<organism evidence="2 3">
    <name type="scientific">Spiroplasma poulsonii</name>
    <dbReference type="NCBI Taxonomy" id="2138"/>
    <lineage>
        <taxon>Bacteria</taxon>
        <taxon>Bacillati</taxon>
        <taxon>Mycoplasmatota</taxon>
        <taxon>Mollicutes</taxon>
        <taxon>Entomoplasmatales</taxon>
        <taxon>Spiroplasmataceae</taxon>
        <taxon>Spiroplasma</taxon>
    </lineage>
</organism>